<dbReference type="InterPro" id="IPR011547">
    <property type="entry name" value="SLC26A/SulP_dom"/>
</dbReference>
<protein>
    <recommendedName>
        <fullName evidence="6">SLC26A/SulP transporter domain-containing protein</fullName>
    </recommendedName>
</protein>
<comment type="caution">
    <text evidence="7">The sequence shown here is derived from an EMBL/GenBank/DDBJ whole genome shotgun (WGS) entry which is preliminary data.</text>
</comment>
<evidence type="ECO:0000256" key="2">
    <source>
        <dbReference type="ARBA" id="ARBA00022692"/>
    </source>
</evidence>
<dbReference type="AlphaFoldDB" id="A0A7C3KIH2"/>
<feature type="transmembrane region" description="Helical" evidence="5">
    <location>
        <begin position="107"/>
        <end position="128"/>
    </location>
</feature>
<dbReference type="GO" id="GO:0055085">
    <property type="term" value="P:transmembrane transport"/>
    <property type="evidence" value="ECO:0007669"/>
    <property type="project" value="InterPro"/>
</dbReference>
<evidence type="ECO:0000259" key="6">
    <source>
        <dbReference type="Pfam" id="PF00916"/>
    </source>
</evidence>
<evidence type="ECO:0000256" key="4">
    <source>
        <dbReference type="ARBA" id="ARBA00023136"/>
    </source>
</evidence>
<evidence type="ECO:0000256" key="1">
    <source>
        <dbReference type="ARBA" id="ARBA00004141"/>
    </source>
</evidence>
<feature type="transmembrane region" description="Helical" evidence="5">
    <location>
        <begin position="82"/>
        <end position="101"/>
    </location>
</feature>
<dbReference type="PANTHER" id="PTHR11814">
    <property type="entry name" value="SULFATE TRANSPORTER"/>
    <property type="match status" value="1"/>
</dbReference>
<feature type="transmembrane region" description="Helical" evidence="5">
    <location>
        <begin position="58"/>
        <end position="75"/>
    </location>
</feature>
<name>A0A7C3KIH2_9CYAN</name>
<gene>
    <name evidence="7" type="ORF">ENR64_27185</name>
</gene>
<feature type="transmembrane region" description="Helical" evidence="5">
    <location>
        <begin position="140"/>
        <end position="159"/>
    </location>
</feature>
<dbReference type="Pfam" id="PF00916">
    <property type="entry name" value="Sulfate_transp"/>
    <property type="match status" value="1"/>
</dbReference>
<accession>A0A7C3KIH2</accession>
<dbReference type="InterPro" id="IPR001902">
    <property type="entry name" value="SLC26A/SulP_fam"/>
</dbReference>
<feature type="domain" description="SLC26A/SulP transporter" evidence="6">
    <location>
        <begin position="28"/>
        <end position="187"/>
    </location>
</feature>
<keyword evidence="4 5" id="KW-0472">Membrane</keyword>
<evidence type="ECO:0000256" key="5">
    <source>
        <dbReference type="SAM" id="Phobius"/>
    </source>
</evidence>
<keyword evidence="2 5" id="KW-0812">Transmembrane</keyword>
<evidence type="ECO:0000313" key="7">
    <source>
        <dbReference type="EMBL" id="HFN01364.1"/>
    </source>
</evidence>
<proteinExistence type="predicted"/>
<dbReference type="GO" id="GO:0016020">
    <property type="term" value="C:membrane"/>
    <property type="evidence" value="ECO:0007669"/>
    <property type="project" value="UniProtKB-SubCell"/>
</dbReference>
<evidence type="ECO:0000256" key="3">
    <source>
        <dbReference type="ARBA" id="ARBA00022989"/>
    </source>
</evidence>
<dbReference type="EMBL" id="DSRU01000402">
    <property type="protein sequence ID" value="HFN01364.1"/>
    <property type="molecule type" value="Genomic_DNA"/>
</dbReference>
<comment type="subcellular location">
    <subcellularLocation>
        <location evidence="1">Membrane</location>
        <topology evidence="1">Multi-pass membrane protein</topology>
    </subcellularLocation>
</comment>
<sequence length="224" mass="24176">MVLRSQSFMQHFSFTGLKRLRSYQVSWLRGDLLAGLTVAAYLIPQCMAYAELAGVQPIAGLWAILPPILIYALLGSSPQLSVGPESTTAVMTAAAIAPIAASSGSDYASLCSVLALLVGLICWIGAFARLGFLANLLSKPILIGYMAGIALLMIIGQLGKISGIPIEAGSLLGEVKQFLTQLNQIHLNLRDTPRFYKPGRDRSGSQRLPIQIYYFRHIINAAKK</sequence>
<reference evidence="7" key="1">
    <citation type="journal article" date="2020" name="mSystems">
        <title>Genome- and Community-Level Interaction Insights into Carbon Utilization and Element Cycling Functions of Hydrothermarchaeota in Hydrothermal Sediment.</title>
        <authorList>
            <person name="Zhou Z."/>
            <person name="Liu Y."/>
            <person name="Xu W."/>
            <person name="Pan J."/>
            <person name="Luo Z.H."/>
            <person name="Li M."/>
        </authorList>
    </citation>
    <scope>NUCLEOTIDE SEQUENCE [LARGE SCALE GENOMIC DNA]</scope>
    <source>
        <strain evidence="7">SpSt-418</strain>
    </source>
</reference>
<organism evidence="7">
    <name type="scientific">Oscillatoriales cyanobacterium SpSt-418</name>
    <dbReference type="NCBI Taxonomy" id="2282169"/>
    <lineage>
        <taxon>Bacteria</taxon>
        <taxon>Bacillati</taxon>
        <taxon>Cyanobacteriota</taxon>
        <taxon>Cyanophyceae</taxon>
        <taxon>Oscillatoriophycideae</taxon>
        <taxon>Oscillatoriales</taxon>
    </lineage>
</organism>
<keyword evidence="3 5" id="KW-1133">Transmembrane helix</keyword>